<sequence length="110" mass="12426">MNDAENLITDVLVRHEPLNGGDSCDCGWWWDQAEGRNHPEHVAAEIVKALGGLTRAWAAVLPDDSYFGPYHEAYEIRRNEARQQAEADVAEYEDSALKSRWVSGWSEVQP</sequence>
<dbReference type="AlphaFoldDB" id="A0A1Y0C1N4"/>
<accession>A0A1Y0C1N4</accession>
<evidence type="ECO:0000313" key="1">
    <source>
        <dbReference type="EMBL" id="ART69091.1"/>
    </source>
</evidence>
<name>A0A1Y0C1N4_9MYCO</name>
<evidence type="ECO:0000313" key="2">
    <source>
        <dbReference type="Proteomes" id="UP000195331"/>
    </source>
</evidence>
<keyword evidence="2" id="KW-1185">Reference proteome</keyword>
<dbReference type="OrthoDB" id="7821105at2"/>
<dbReference type="Proteomes" id="UP000195331">
    <property type="component" value="Chromosome"/>
</dbReference>
<dbReference type="RefSeq" id="WP_087075905.1">
    <property type="nucleotide sequence ID" value="NZ_CP020809.1"/>
</dbReference>
<dbReference type="EMBL" id="CP020809">
    <property type="protein sequence ID" value="ART69091.1"/>
    <property type="molecule type" value="Genomic_DNA"/>
</dbReference>
<organism evidence="1 2">
    <name type="scientific">Mycobacterium dioxanotrophicus</name>
    <dbReference type="NCBI Taxonomy" id="482462"/>
    <lineage>
        <taxon>Bacteria</taxon>
        <taxon>Bacillati</taxon>
        <taxon>Actinomycetota</taxon>
        <taxon>Actinomycetes</taxon>
        <taxon>Mycobacteriales</taxon>
        <taxon>Mycobacteriaceae</taxon>
        <taxon>Mycobacterium</taxon>
    </lineage>
</organism>
<proteinExistence type="predicted"/>
<gene>
    <name evidence="1" type="ORF">BTO20_11295</name>
</gene>
<reference evidence="1 2" key="1">
    <citation type="submission" date="2017-04" db="EMBL/GenBank/DDBJ databases">
        <title>Whole Genome Sequence of 1,4-Dioxane Degrading Bacterium Mycobacterium dioxanotrophicus PH-06.</title>
        <authorList>
            <person name="He Y."/>
        </authorList>
    </citation>
    <scope>NUCLEOTIDE SEQUENCE [LARGE SCALE GENOMIC DNA]</scope>
    <source>
        <strain evidence="1 2">PH-06</strain>
    </source>
</reference>
<protein>
    <submittedName>
        <fullName evidence="1">Uncharacterized protein</fullName>
    </submittedName>
</protein>
<dbReference type="KEGG" id="mdx:BTO20_11295"/>